<evidence type="ECO:0000256" key="1">
    <source>
        <dbReference type="ARBA" id="ARBA00012528"/>
    </source>
</evidence>
<feature type="transmembrane region" description="Helical" evidence="3">
    <location>
        <begin position="56"/>
        <end position="77"/>
    </location>
</feature>
<feature type="transmembrane region" description="Helical" evidence="3">
    <location>
        <begin position="6"/>
        <end position="22"/>
    </location>
</feature>
<feature type="transmembrane region" description="Helical" evidence="3">
    <location>
        <begin position="144"/>
        <end position="162"/>
    </location>
</feature>
<comment type="catalytic activity">
    <reaction evidence="2">
        <text>2 GTP = 3',3'-c-di-GMP + 2 diphosphate</text>
        <dbReference type="Rhea" id="RHEA:24898"/>
        <dbReference type="ChEBI" id="CHEBI:33019"/>
        <dbReference type="ChEBI" id="CHEBI:37565"/>
        <dbReference type="ChEBI" id="CHEBI:58805"/>
        <dbReference type="EC" id="2.7.7.65"/>
    </reaction>
</comment>
<evidence type="ECO:0000259" key="4">
    <source>
        <dbReference type="PROSITE" id="PS50887"/>
    </source>
</evidence>
<keyword evidence="3" id="KW-1133">Transmembrane helix</keyword>
<dbReference type="InterPro" id="IPR000160">
    <property type="entry name" value="GGDEF_dom"/>
</dbReference>
<dbReference type="EC" id="2.7.7.65" evidence="1"/>
<dbReference type="CDD" id="cd01949">
    <property type="entry name" value="GGDEF"/>
    <property type="match status" value="1"/>
</dbReference>
<feature type="transmembrane region" description="Helical" evidence="3">
    <location>
        <begin position="89"/>
        <end position="105"/>
    </location>
</feature>
<dbReference type="NCBIfam" id="TIGR00254">
    <property type="entry name" value="GGDEF"/>
    <property type="match status" value="1"/>
</dbReference>
<dbReference type="PANTHER" id="PTHR45138:SF9">
    <property type="entry name" value="DIGUANYLATE CYCLASE DGCM-RELATED"/>
    <property type="match status" value="1"/>
</dbReference>
<protein>
    <recommendedName>
        <fullName evidence="1">diguanylate cyclase</fullName>
        <ecNumber evidence="1">2.7.7.65</ecNumber>
    </recommendedName>
</protein>
<keyword evidence="6" id="KW-1185">Reference proteome</keyword>
<dbReference type="GO" id="GO:0052621">
    <property type="term" value="F:diguanylate cyclase activity"/>
    <property type="evidence" value="ECO:0007669"/>
    <property type="project" value="UniProtKB-EC"/>
</dbReference>
<organism evidence="5 6">
    <name type="scientific">Mesorhizobium hungaricum</name>
    <dbReference type="NCBI Taxonomy" id="1566387"/>
    <lineage>
        <taxon>Bacteria</taxon>
        <taxon>Pseudomonadati</taxon>
        <taxon>Pseudomonadota</taxon>
        <taxon>Alphaproteobacteria</taxon>
        <taxon>Hyphomicrobiales</taxon>
        <taxon>Phyllobacteriaceae</taxon>
        <taxon>Mesorhizobium</taxon>
    </lineage>
</organism>
<evidence type="ECO:0000313" key="5">
    <source>
        <dbReference type="EMBL" id="OCX16516.1"/>
    </source>
</evidence>
<keyword evidence="3" id="KW-0812">Transmembrane</keyword>
<dbReference type="InterPro" id="IPR050469">
    <property type="entry name" value="Diguanylate_Cyclase"/>
</dbReference>
<feature type="transmembrane region" description="Helical" evidence="3">
    <location>
        <begin position="182"/>
        <end position="209"/>
    </location>
</feature>
<evidence type="ECO:0000313" key="6">
    <source>
        <dbReference type="Proteomes" id="UP000094412"/>
    </source>
</evidence>
<gene>
    <name evidence="5" type="ORF">QV13_17085</name>
</gene>
<dbReference type="InterPro" id="IPR043128">
    <property type="entry name" value="Rev_trsase/Diguanyl_cyclase"/>
</dbReference>
<dbReference type="SMART" id="SM00267">
    <property type="entry name" value="GGDEF"/>
    <property type="match status" value="1"/>
</dbReference>
<keyword evidence="3" id="KW-0472">Membrane</keyword>
<accession>A0A1C2DPG5</accession>
<dbReference type="Gene3D" id="3.30.70.270">
    <property type="match status" value="1"/>
</dbReference>
<dbReference type="SUPFAM" id="SSF55073">
    <property type="entry name" value="Nucleotide cyclase"/>
    <property type="match status" value="1"/>
</dbReference>
<reference evidence="5 6" key="1">
    <citation type="submission" date="2016-08" db="EMBL/GenBank/DDBJ databases">
        <title>Whole genome sequence of Mesorhizobium sp. strain UASWS1009 isolated from industrial sewage.</title>
        <authorList>
            <person name="Crovadore J."/>
            <person name="Calmin G."/>
            <person name="Chablais R."/>
            <person name="Cochard B."/>
            <person name="Lefort F."/>
        </authorList>
    </citation>
    <scope>NUCLEOTIDE SEQUENCE [LARGE SCALE GENOMIC DNA]</scope>
    <source>
        <strain evidence="5 6">UASWS1009</strain>
    </source>
</reference>
<dbReference type="Pfam" id="PF00990">
    <property type="entry name" value="GGDEF"/>
    <property type="match status" value="1"/>
</dbReference>
<dbReference type="FunFam" id="3.30.70.270:FF:000001">
    <property type="entry name" value="Diguanylate cyclase domain protein"/>
    <property type="match status" value="1"/>
</dbReference>
<evidence type="ECO:0000256" key="2">
    <source>
        <dbReference type="ARBA" id="ARBA00034247"/>
    </source>
</evidence>
<dbReference type="InterPro" id="IPR029787">
    <property type="entry name" value="Nucleotide_cyclase"/>
</dbReference>
<dbReference type="RefSeq" id="WP_024924467.1">
    <property type="nucleotide sequence ID" value="NZ_MDEO01000033.1"/>
</dbReference>
<dbReference type="EMBL" id="MDEO01000033">
    <property type="protein sequence ID" value="OCX16516.1"/>
    <property type="molecule type" value="Genomic_DNA"/>
</dbReference>
<feature type="transmembrane region" description="Helical" evidence="3">
    <location>
        <begin position="29"/>
        <end position="50"/>
    </location>
</feature>
<dbReference type="STRING" id="1566387.QV13_17085"/>
<dbReference type="Proteomes" id="UP000094412">
    <property type="component" value="Unassembled WGS sequence"/>
</dbReference>
<sequence length="381" mass="41167">MKFIPSALLLLFAASFFSVWLLDRRRRHLVLFSLAFLSVSAGTVVQLALWPSDIGLNSLACAVLYTAGPLFLAEGVLSRSGKRMPLLEHAAWMALMVGLLGYFYYVVDNLQIRACALNLGMAGIVLSAAWKLRHLTRGSTIDKAMLWLLSGLSLTFVVRTLLTGGSVPTSDIAAFFESPFWLWAQFAMSVLGVAMGLGLLVVVCADVVLGLKSERDSDLLTSLLNRRGLEARAVEVLSGAVRNPLSVVACDIDRFKSINDRFGHAAGDVVLSTVAGVIREQVRAKDLVARIGGEEFVILLRDCSTDDAYMLTEQLRAAIASCELAGLPAGFKVTCSFGIVECRAGEDLWDAIGRADKMLYAAKHAGRNRTLAEGARLPRAA</sequence>
<feature type="transmembrane region" description="Helical" evidence="3">
    <location>
        <begin position="111"/>
        <end position="132"/>
    </location>
</feature>
<feature type="domain" description="GGDEF" evidence="4">
    <location>
        <begin position="243"/>
        <end position="375"/>
    </location>
</feature>
<dbReference type="PANTHER" id="PTHR45138">
    <property type="entry name" value="REGULATORY COMPONENTS OF SENSORY TRANSDUCTION SYSTEM"/>
    <property type="match status" value="1"/>
</dbReference>
<proteinExistence type="predicted"/>
<evidence type="ECO:0000256" key="3">
    <source>
        <dbReference type="SAM" id="Phobius"/>
    </source>
</evidence>
<comment type="caution">
    <text evidence="5">The sequence shown here is derived from an EMBL/GenBank/DDBJ whole genome shotgun (WGS) entry which is preliminary data.</text>
</comment>
<dbReference type="PROSITE" id="PS50887">
    <property type="entry name" value="GGDEF"/>
    <property type="match status" value="1"/>
</dbReference>
<name>A0A1C2DPG5_9HYPH</name>
<dbReference type="AlphaFoldDB" id="A0A1C2DPG5"/>